<proteinExistence type="predicted"/>
<sequence>MLVRSNNKYRSTIIAIVATLMSLAIAGLAAAVEQPVVATSMKFEIGPIVPRTNSGVVSLGVFQSVAISAAKLPAASKWQDATRKDYRAFFTANCASAGIAQCDTPFARKAQAARRNAGALSGLPLLRAVNRSINAALPYQSDAEIWGQADRWVTMSELSAKGVGDCEDYAIAKYWLLRSLGFPSESLQIVVLADTRRQAFHAVLVAHYNDTAYVLDNLSNAVRSDASIRNYMPIMSFADGKSYIHGFTNPTSAVAVNLSTVAPGQGF</sequence>
<gene>
    <name evidence="2" type="ORF">SAMN02745223_02200</name>
</gene>
<dbReference type="PANTHER" id="PTHR39327">
    <property type="match status" value="1"/>
</dbReference>
<evidence type="ECO:0000313" key="3">
    <source>
        <dbReference type="Proteomes" id="UP000184533"/>
    </source>
</evidence>
<evidence type="ECO:0000313" key="2">
    <source>
        <dbReference type="EMBL" id="SHF28105.1"/>
    </source>
</evidence>
<evidence type="ECO:0000256" key="1">
    <source>
        <dbReference type="SAM" id="SignalP"/>
    </source>
</evidence>
<feature type="chain" id="PRO_5013087174" evidence="1">
    <location>
        <begin position="32"/>
        <end position="267"/>
    </location>
</feature>
<organism evidence="2 3">
    <name type="scientific">Devosia limi DSM 17137</name>
    <dbReference type="NCBI Taxonomy" id="1121477"/>
    <lineage>
        <taxon>Bacteria</taxon>
        <taxon>Pseudomonadati</taxon>
        <taxon>Pseudomonadota</taxon>
        <taxon>Alphaproteobacteria</taxon>
        <taxon>Hyphomicrobiales</taxon>
        <taxon>Devosiaceae</taxon>
        <taxon>Devosia</taxon>
    </lineage>
</organism>
<dbReference type="SUPFAM" id="SSF54001">
    <property type="entry name" value="Cysteine proteinases"/>
    <property type="match status" value="1"/>
</dbReference>
<dbReference type="EMBL" id="FQVC01000006">
    <property type="protein sequence ID" value="SHF28105.1"/>
    <property type="molecule type" value="Genomic_DNA"/>
</dbReference>
<keyword evidence="1" id="KW-0732">Signal</keyword>
<protein>
    <submittedName>
        <fullName evidence="2">Transglutaminase-like cysteine proteinase BTLCP</fullName>
    </submittedName>
</protein>
<dbReference type="Proteomes" id="UP000184533">
    <property type="component" value="Unassembled WGS sequence"/>
</dbReference>
<dbReference type="RefSeq" id="WP_082093984.1">
    <property type="nucleotide sequence ID" value="NZ_FQVC01000006.1"/>
</dbReference>
<feature type="signal peptide" evidence="1">
    <location>
        <begin position="1"/>
        <end position="31"/>
    </location>
</feature>
<reference evidence="2 3" key="1">
    <citation type="submission" date="2016-11" db="EMBL/GenBank/DDBJ databases">
        <authorList>
            <person name="Jaros S."/>
            <person name="Januszkiewicz K."/>
            <person name="Wedrychowicz H."/>
        </authorList>
    </citation>
    <scope>NUCLEOTIDE SEQUENCE [LARGE SCALE GENOMIC DNA]</scope>
    <source>
        <strain evidence="2 3">DSM 17137</strain>
    </source>
</reference>
<dbReference type="OrthoDB" id="5401788at2"/>
<accession>A0A1M5AD54</accession>
<dbReference type="InterPro" id="IPR038765">
    <property type="entry name" value="Papain-like_cys_pep_sf"/>
</dbReference>
<dbReference type="Pfam" id="PF06035">
    <property type="entry name" value="Peptidase_C93"/>
    <property type="match status" value="1"/>
</dbReference>
<dbReference type="InterPro" id="IPR010319">
    <property type="entry name" value="Transglutaminase-like_Cys_pept"/>
</dbReference>
<dbReference type="PANTHER" id="PTHR39327:SF1">
    <property type="entry name" value="BLR5470 PROTEIN"/>
    <property type="match status" value="1"/>
</dbReference>
<name>A0A1M5AD54_9HYPH</name>
<dbReference type="AlphaFoldDB" id="A0A1M5AD54"/>
<dbReference type="Gene3D" id="3.10.620.30">
    <property type="match status" value="1"/>
</dbReference>